<dbReference type="SMART" id="SM00849">
    <property type="entry name" value="Lactamase_B"/>
    <property type="match status" value="1"/>
</dbReference>
<dbReference type="Proteomes" id="UP000249638">
    <property type="component" value="Unassembled WGS sequence"/>
</dbReference>
<evidence type="ECO:0000313" key="3">
    <source>
        <dbReference type="Proteomes" id="UP000249638"/>
    </source>
</evidence>
<dbReference type="Gene3D" id="3.60.15.10">
    <property type="entry name" value="Ribonuclease Z/Hydroxyacylglutathione hydrolase-like"/>
    <property type="match status" value="1"/>
</dbReference>
<dbReference type="PANTHER" id="PTHR42951:SF20">
    <property type="entry name" value="BETA LACTAMASE"/>
    <property type="match status" value="1"/>
</dbReference>
<dbReference type="InterPro" id="IPR001279">
    <property type="entry name" value="Metallo-B-lactamas"/>
</dbReference>
<dbReference type="InterPro" id="IPR036866">
    <property type="entry name" value="RibonucZ/Hydroxyglut_hydro"/>
</dbReference>
<feature type="domain" description="Metallo-beta-lactamase" evidence="1">
    <location>
        <begin position="33"/>
        <end position="222"/>
    </location>
</feature>
<dbReference type="GO" id="GO:0016787">
    <property type="term" value="F:hydrolase activity"/>
    <property type="evidence" value="ECO:0007669"/>
    <property type="project" value="UniProtKB-KW"/>
</dbReference>
<gene>
    <name evidence="2" type="ORF">C7416_101926</name>
</gene>
<sequence length="319" mass="35196">MSKAFASQADLEAKQITFTQLSENAWAYTAEGDPNSGVVIGDDGVLIVDTTATPAMAQDLIARIRTITDKPIKYVVLSHYHAVRVLGASAYFAEGAQQIIASRGTYEMIVERGEADMKSEIERFPRLFAGVETVPGLTWPTLVFDKEITLFLGQLEVRIAHLGSGHTKGDTVVWLPQQKVLFSGDLVEYDAACYCGDAQLAEWPATLDALQALNPEKLVPGRGPALTTPDEVKKGIAYTKDFVTTLFKSGQEAVAEKLDLKAAMAHTRRAMDPKFGHVFIYEHCLPFDVSRAYDEASGMRHPRIWTAQRDKEMWAALQD</sequence>
<evidence type="ECO:0000313" key="2">
    <source>
        <dbReference type="EMBL" id="PZX34639.1"/>
    </source>
</evidence>
<dbReference type="SUPFAM" id="SSF56281">
    <property type="entry name" value="Metallo-hydrolase/oxidoreductase"/>
    <property type="match status" value="1"/>
</dbReference>
<proteinExistence type="predicted"/>
<accession>A0A2W7Q140</accession>
<reference evidence="2" key="1">
    <citation type="submission" date="2018-06" db="EMBL/GenBank/DDBJ databases">
        <title>Genomic Encyclopedia of Type Strains, Phase IV (KMG-V): Genome sequencing to study the core and pangenomes of soil and plant-associated prokaryotes.</title>
        <authorList>
            <person name="Whitman W."/>
        </authorList>
    </citation>
    <scope>NUCLEOTIDE SEQUENCE [LARGE SCALE GENOMIC DNA]</scope>
    <source>
        <strain evidence="2">MLR2-44</strain>
    </source>
</reference>
<comment type="caution">
    <text evidence="2">The sequence shown here is derived from an EMBL/GenBank/DDBJ whole genome shotgun (WGS) entry which is preliminary data.</text>
</comment>
<keyword evidence="3" id="KW-1185">Reference proteome</keyword>
<dbReference type="EMBL" id="QKZN01000001">
    <property type="protein sequence ID" value="PZX34639.1"/>
    <property type="molecule type" value="Genomic_DNA"/>
</dbReference>
<dbReference type="PANTHER" id="PTHR42951">
    <property type="entry name" value="METALLO-BETA-LACTAMASE DOMAIN-CONTAINING"/>
    <property type="match status" value="1"/>
</dbReference>
<organism evidence="2 3">
    <name type="scientific">Cupriavidus phytorum</name>
    <dbReference type="NCBI Taxonomy" id="3024399"/>
    <lineage>
        <taxon>Bacteria</taxon>
        <taxon>Pseudomonadati</taxon>
        <taxon>Pseudomonadota</taxon>
        <taxon>Betaproteobacteria</taxon>
        <taxon>Burkholderiales</taxon>
        <taxon>Burkholderiaceae</taxon>
        <taxon>Cupriavidus</taxon>
    </lineage>
</organism>
<dbReference type="Pfam" id="PF00753">
    <property type="entry name" value="Lactamase_B"/>
    <property type="match status" value="1"/>
</dbReference>
<dbReference type="AlphaFoldDB" id="A0A2W7Q140"/>
<name>A0A2W7Q140_9BURK</name>
<dbReference type="InterPro" id="IPR050855">
    <property type="entry name" value="NDM-1-like"/>
</dbReference>
<dbReference type="CDD" id="cd16282">
    <property type="entry name" value="metallo-hydrolase-like_MBL-fold"/>
    <property type="match status" value="1"/>
</dbReference>
<protein>
    <submittedName>
        <fullName evidence="2">Glyoxylase-like metal-dependent hydrolase (Beta-lactamase superfamily II)</fullName>
    </submittedName>
</protein>
<evidence type="ECO:0000259" key="1">
    <source>
        <dbReference type="SMART" id="SM00849"/>
    </source>
</evidence>